<dbReference type="Gene3D" id="1.10.10.2840">
    <property type="entry name" value="PucR C-terminal helix-turn-helix domain"/>
    <property type="match status" value="1"/>
</dbReference>
<feature type="domain" description="CdaR GGDEF-like" evidence="4">
    <location>
        <begin position="195"/>
        <end position="323"/>
    </location>
</feature>
<dbReference type="Pfam" id="PF14361">
    <property type="entry name" value="RsbRD_N"/>
    <property type="match status" value="1"/>
</dbReference>
<sequence>MNLASAWLSTHFQSTQVIMSVMTPAISRELKAKIRHFVENPAELADRILARLIQGNSDYAKLADEAKRDAWESIRTYSSLWFRCLYEGRTINSQEIEQLTQSGRRRFHQGIGLNSLLRVFRAGSQEMLDAYLQIGVDDPGLRDELLFTLSPSLLEYVDSLSLAIAHAYLQEQFQGARWRDARRYELSSIVFNHDPDPEGFQRVCSALGLDAEGLWLAIALALDFQVTHPGDLEMEAERLVAQVASHFNTTSGHLTYVMRHGRLIIWLPRARGESLLLSDRLMRDRMQAFPLANTPIRHIGIGLINQGVAGWAASASEALKAIETGTVAWPQMRVHSYSNVAISESIKSSRPALRYLDSIIESLGNEPELIATLDCFFEHSEKHKITAAALNIHPNTLAYRLDRIMSLLGGRTSDLDFMVSLRLAMALRRESHRLDLDRR</sequence>
<dbReference type="Pfam" id="PF13556">
    <property type="entry name" value="HTH_30"/>
    <property type="match status" value="1"/>
</dbReference>
<dbReference type="PANTHER" id="PTHR33744:SF7">
    <property type="entry name" value="PUCR FAMILY TRANSCRIPTIONAL REGULATOR"/>
    <property type="match status" value="1"/>
</dbReference>
<evidence type="ECO:0000259" key="2">
    <source>
        <dbReference type="Pfam" id="PF13556"/>
    </source>
</evidence>
<dbReference type="PANTHER" id="PTHR33744">
    <property type="entry name" value="CARBOHYDRATE DIACID REGULATOR"/>
    <property type="match status" value="1"/>
</dbReference>
<dbReference type="InterPro" id="IPR051448">
    <property type="entry name" value="CdaR-like_regulators"/>
</dbReference>
<dbReference type="EMBL" id="CP031641">
    <property type="protein sequence ID" value="AXO90726.1"/>
    <property type="molecule type" value="Genomic_DNA"/>
</dbReference>
<evidence type="ECO:0000259" key="3">
    <source>
        <dbReference type="Pfam" id="PF14361"/>
    </source>
</evidence>
<dbReference type="Proteomes" id="UP000258127">
    <property type="component" value="Chromosome"/>
</dbReference>
<protein>
    <submittedName>
        <fullName evidence="5">PucR family transcriptional regulator</fullName>
    </submittedName>
</protein>
<gene>
    <name evidence="5" type="ORF">DZC75_22990</name>
</gene>
<dbReference type="InterPro" id="IPR042070">
    <property type="entry name" value="PucR_C-HTH_sf"/>
</dbReference>
<dbReference type="AlphaFoldDB" id="A0AAI8KFP7"/>
<proteinExistence type="inferred from homology"/>
<organism evidence="5 6">
    <name type="scientific">Pseudomonas parafulva</name>
    <dbReference type="NCBI Taxonomy" id="157782"/>
    <lineage>
        <taxon>Bacteria</taxon>
        <taxon>Pseudomonadati</taxon>
        <taxon>Pseudomonadota</taxon>
        <taxon>Gammaproteobacteria</taxon>
        <taxon>Pseudomonadales</taxon>
        <taxon>Pseudomonadaceae</taxon>
        <taxon>Pseudomonas</taxon>
    </lineage>
</organism>
<name>A0AAI8KFP7_9PSED</name>
<evidence type="ECO:0000313" key="5">
    <source>
        <dbReference type="EMBL" id="AXO90726.1"/>
    </source>
</evidence>
<evidence type="ECO:0000259" key="4">
    <source>
        <dbReference type="Pfam" id="PF17853"/>
    </source>
</evidence>
<dbReference type="InterPro" id="IPR041522">
    <property type="entry name" value="CdaR_GGDEF"/>
</dbReference>
<evidence type="ECO:0000313" key="6">
    <source>
        <dbReference type="Proteomes" id="UP000258127"/>
    </source>
</evidence>
<feature type="domain" description="PucR C-terminal helix-turn-helix" evidence="2">
    <location>
        <begin position="369"/>
        <end position="426"/>
    </location>
</feature>
<keyword evidence="6" id="KW-1185">Reference proteome</keyword>
<accession>A0AAI8KFP7</accession>
<dbReference type="Pfam" id="PF17853">
    <property type="entry name" value="GGDEF_2"/>
    <property type="match status" value="1"/>
</dbReference>
<reference evidence="5 6" key="1">
    <citation type="submission" date="2018-08" db="EMBL/GenBank/DDBJ databases">
        <authorList>
            <person name="Lee Y."/>
            <person name="Kakembo D."/>
        </authorList>
    </citation>
    <scope>NUCLEOTIDE SEQUENCE [LARGE SCALE GENOMIC DNA]</scope>
    <source>
        <strain evidence="5 6">JBCS1880</strain>
    </source>
</reference>
<dbReference type="InterPro" id="IPR025736">
    <property type="entry name" value="PucR_C-HTH_dom"/>
</dbReference>
<feature type="domain" description="RsbT co-antagonist protein RsbRD N-terminal" evidence="3">
    <location>
        <begin position="43"/>
        <end position="183"/>
    </location>
</feature>
<evidence type="ECO:0000256" key="1">
    <source>
        <dbReference type="ARBA" id="ARBA00006754"/>
    </source>
</evidence>
<comment type="similarity">
    <text evidence="1">Belongs to the CdaR family.</text>
</comment>
<dbReference type="InterPro" id="IPR025751">
    <property type="entry name" value="RsbRD_N_dom"/>
</dbReference>